<gene>
    <name evidence="1" type="ORF">MEUPH1_LOCUS7513</name>
</gene>
<accession>A0AAV0W5J7</accession>
<evidence type="ECO:0000313" key="2">
    <source>
        <dbReference type="Proteomes" id="UP001160148"/>
    </source>
</evidence>
<protein>
    <submittedName>
        <fullName evidence="1">Uncharacterized protein</fullName>
    </submittedName>
</protein>
<organism evidence="1 2">
    <name type="scientific">Macrosiphum euphorbiae</name>
    <name type="common">potato aphid</name>
    <dbReference type="NCBI Taxonomy" id="13131"/>
    <lineage>
        <taxon>Eukaryota</taxon>
        <taxon>Metazoa</taxon>
        <taxon>Ecdysozoa</taxon>
        <taxon>Arthropoda</taxon>
        <taxon>Hexapoda</taxon>
        <taxon>Insecta</taxon>
        <taxon>Pterygota</taxon>
        <taxon>Neoptera</taxon>
        <taxon>Paraneoptera</taxon>
        <taxon>Hemiptera</taxon>
        <taxon>Sternorrhyncha</taxon>
        <taxon>Aphidomorpha</taxon>
        <taxon>Aphidoidea</taxon>
        <taxon>Aphididae</taxon>
        <taxon>Macrosiphini</taxon>
        <taxon>Macrosiphum</taxon>
    </lineage>
</organism>
<comment type="caution">
    <text evidence="1">The sequence shown here is derived from an EMBL/GenBank/DDBJ whole genome shotgun (WGS) entry which is preliminary data.</text>
</comment>
<name>A0AAV0W5J7_9HEMI</name>
<dbReference type="Proteomes" id="UP001160148">
    <property type="component" value="Unassembled WGS sequence"/>
</dbReference>
<dbReference type="EMBL" id="CARXXK010000001">
    <property type="protein sequence ID" value="CAI6351135.1"/>
    <property type="molecule type" value="Genomic_DNA"/>
</dbReference>
<keyword evidence="2" id="KW-1185">Reference proteome</keyword>
<reference evidence="1 2" key="1">
    <citation type="submission" date="2023-01" db="EMBL/GenBank/DDBJ databases">
        <authorList>
            <person name="Whitehead M."/>
        </authorList>
    </citation>
    <scope>NUCLEOTIDE SEQUENCE [LARGE SCALE GENOMIC DNA]</scope>
</reference>
<dbReference type="AlphaFoldDB" id="A0AAV0W5J7"/>
<proteinExistence type="predicted"/>
<evidence type="ECO:0000313" key="1">
    <source>
        <dbReference type="EMBL" id="CAI6351135.1"/>
    </source>
</evidence>
<sequence length="112" mass="13168">MADDRNNTQSRCVLAAFPTRVPTTPVLRGHRRRRLTRLMDKWKSRVGMRGVFFVMVRARGVFGSMIKIKYDDYGGDFRRMRVLEVPSHVRVLEDTSRARRAPEKPVVHWPCR</sequence>